<dbReference type="RefSeq" id="XP_012368750.1">
    <property type="nucleotide sequence ID" value="XM_012513296.1"/>
</dbReference>
<name>A0A6P3V9M5_OCTDE</name>
<evidence type="ECO:0000313" key="10">
    <source>
        <dbReference type="Proteomes" id="UP000515203"/>
    </source>
</evidence>
<feature type="chain" id="PRO_5027536509" evidence="8">
    <location>
        <begin position="26"/>
        <end position="278"/>
    </location>
</feature>
<organism evidence="10 11">
    <name type="scientific">Octodon degus</name>
    <name type="common">Degu</name>
    <name type="synonym">Sciurus degus</name>
    <dbReference type="NCBI Taxonomy" id="10160"/>
    <lineage>
        <taxon>Eukaryota</taxon>
        <taxon>Metazoa</taxon>
        <taxon>Chordata</taxon>
        <taxon>Craniata</taxon>
        <taxon>Vertebrata</taxon>
        <taxon>Euteleostomi</taxon>
        <taxon>Mammalia</taxon>
        <taxon>Eutheria</taxon>
        <taxon>Euarchontoglires</taxon>
        <taxon>Glires</taxon>
        <taxon>Rodentia</taxon>
        <taxon>Hystricomorpha</taxon>
        <taxon>Octodontidae</taxon>
        <taxon>Octodon</taxon>
    </lineage>
</organism>
<dbReference type="CDD" id="cd00190">
    <property type="entry name" value="Tryp_SPc"/>
    <property type="match status" value="1"/>
</dbReference>
<dbReference type="PANTHER" id="PTHR24271:SF81">
    <property type="entry name" value="GRANZYME B"/>
    <property type="match status" value="1"/>
</dbReference>
<proteinExistence type="predicted"/>
<dbReference type="Gene3D" id="2.40.10.10">
    <property type="entry name" value="Trypsin-like serine proteases"/>
    <property type="match status" value="2"/>
</dbReference>
<dbReference type="SUPFAM" id="SSF50494">
    <property type="entry name" value="Trypsin-like serine proteases"/>
    <property type="match status" value="1"/>
</dbReference>
<dbReference type="GO" id="GO:0005737">
    <property type="term" value="C:cytoplasm"/>
    <property type="evidence" value="ECO:0007669"/>
    <property type="project" value="TreeGrafter"/>
</dbReference>
<dbReference type="InterPro" id="IPR018114">
    <property type="entry name" value="TRYPSIN_HIS"/>
</dbReference>
<sequence length="278" mass="31443">MRRLLEKMQLLLLLLAFSLLHKTKTGEIIGGHEAKPHSRPYMAFVEFRYTGVYEICGGILIHENFVLTAAHCFNRTLASEYKSTIVYLGVHNITKKEETQQLRLVQRRVPHPKFRFKKLSNDIMLLQLEGKAILTKEVQILKLPKEISQVMPGTVCQVAGWGMLAQSGKHADTLHEVEMTVQDDKECKIRWPDYNSAMHMCAGDPKIQKASFKGDSGGPFMCNNVLQAIVCTGTEDGQPPRAYTKLSPYLDWIESTIKHLLLQGANEVPSLSNHLSWI</sequence>
<dbReference type="InterPro" id="IPR001254">
    <property type="entry name" value="Trypsin_dom"/>
</dbReference>
<dbReference type="PRINTS" id="PR00722">
    <property type="entry name" value="CHYMOTRYPSIN"/>
</dbReference>
<dbReference type="GeneID" id="101590083"/>
<evidence type="ECO:0000256" key="8">
    <source>
        <dbReference type="SAM" id="SignalP"/>
    </source>
</evidence>
<dbReference type="AlphaFoldDB" id="A0A6P3V9M5"/>
<keyword evidence="4 7" id="KW-0720">Serine protease</keyword>
<evidence type="ECO:0000256" key="1">
    <source>
        <dbReference type="ARBA" id="ARBA00022670"/>
    </source>
</evidence>
<keyword evidence="6" id="KW-1015">Disulfide bond</keyword>
<keyword evidence="3 7" id="KW-0378">Hydrolase</keyword>
<dbReference type="PANTHER" id="PTHR24271">
    <property type="entry name" value="KALLIKREIN-RELATED"/>
    <property type="match status" value="1"/>
</dbReference>
<dbReference type="PROSITE" id="PS00135">
    <property type="entry name" value="TRYPSIN_SER"/>
    <property type="match status" value="1"/>
</dbReference>
<dbReference type="GO" id="GO:0004252">
    <property type="term" value="F:serine-type endopeptidase activity"/>
    <property type="evidence" value="ECO:0007669"/>
    <property type="project" value="InterPro"/>
</dbReference>
<dbReference type="GO" id="GO:0006508">
    <property type="term" value="P:proteolysis"/>
    <property type="evidence" value="ECO:0007669"/>
    <property type="project" value="UniProtKB-KW"/>
</dbReference>
<keyword evidence="10" id="KW-1185">Reference proteome</keyword>
<feature type="signal peptide" evidence="8">
    <location>
        <begin position="1"/>
        <end position="25"/>
    </location>
</feature>
<evidence type="ECO:0000256" key="3">
    <source>
        <dbReference type="ARBA" id="ARBA00022801"/>
    </source>
</evidence>
<evidence type="ECO:0000259" key="9">
    <source>
        <dbReference type="PROSITE" id="PS50240"/>
    </source>
</evidence>
<dbReference type="InterPro" id="IPR001314">
    <property type="entry name" value="Peptidase_S1A"/>
</dbReference>
<dbReference type="Proteomes" id="UP000515203">
    <property type="component" value="Unplaced"/>
</dbReference>
<protein>
    <submittedName>
        <fullName evidence="11">Granzyme B-like</fullName>
    </submittedName>
</protein>
<evidence type="ECO:0000256" key="5">
    <source>
        <dbReference type="ARBA" id="ARBA00023145"/>
    </source>
</evidence>
<keyword evidence="2 8" id="KW-0732">Signal</keyword>
<dbReference type="InterPro" id="IPR043504">
    <property type="entry name" value="Peptidase_S1_PA_chymotrypsin"/>
</dbReference>
<evidence type="ECO:0000313" key="11">
    <source>
        <dbReference type="RefSeq" id="XP_012368750.1"/>
    </source>
</evidence>
<accession>A0A6P3V9M5</accession>
<feature type="domain" description="Peptidase S1" evidence="9">
    <location>
        <begin position="28"/>
        <end position="258"/>
    </location>
</feature>
<gene>
    <name evidence="11" type="primary">LOC101590083</name>
</gene>
<evidence type="ECO:0000256" key="6">
    <source>
        <dbReference type="ARBA" id="ARBA00023157"/>
    </source>
</evidence>
<dbReference type="PROSITE" id="PS00134">
    <property type="entry name" value="TRYPSIN_HIS"/>
    <property type="match status" value="1"/>
</dbReference>
<dbReference type="InParanoid" id="A0A6P3V9M5"/>
<dbReference type="SMART" id="SM00020">
    <property type="entry name" value="Tryp_SPc"/>
    <property type="match status" value="1"/>
</dbReference>
<evidence type="ECO:0000256" key="2">
    <source>
        <dbReference type="ARBA" id="ARBA00022729"/>
    </source>
</evidence>
<dbReference type="Pfam" id="PF00089">
    <property type="entry name" value="Trypsin"/>
    <property type="match status" value="1"/>
</dbReference>
<keyword evidence="5" id="KW-0865">Zymogen</keyword>
<dbReference type="InterPro" id="IPR033116">
    <property type="entry name" value="TRYPSIN_SER"/>
</dbReference>
<reference evidence="11" key="1">
    <citation type="submission" date="2025-08" db="UniProtKB">
        <authorList>
            <consortium name="RefSeq"/>
        </authorList>
    </citation>
    <scope>IDENTIFICATION</scope>
</reference>
<dbReference type="FunFam" id="2.40.10.10:FF:000014">
    <property type="entry name" value="Complement factor D"/>
    <property type="match status" value="1"/>
</dbReference>
<dbReference type="InterPro" id="IPR009003">
    <property type="entry name" value="Peptidase_S1_PA"/>
</dbReference>
<keyword evidence="1 7" id="KW-0645">Protease</keyword>
<dbReference type="OrthoDB" id="5565075at2759"/>
<dbReference type="PROSITE" id="PS50240">
    <property type="entry name" value="TRYPSIN_DOM"/>
    <property type="match status" value="1"/>
</dbReference>
<evidence type="ECO:0000256" key="7">
    <source>
        <dbReference type="RuleBase" id="RU363034"/>
    </source>
</evidence>
<evidence type="ECO:0000256" key="4">
    <source>
        <dbReference type="ARBA" id="ARBA00022825"/>
    </source>
</evidence>
<dbReference type="FunFam" id="2.40.10.10:FF:000068">
    <property type="entry name" value="transmembrane protease serine 2"/>
    <property type="match status" value="1"/>
</dbReference>